<evidence type="ECO:0000259" key="1">
    <source>
        <dbReference type="PROSITE" id="PS50943"/>
    </source>
</evidence>
<feature type="domain" description="HTH cro/C1-type" evidence="1">
    <location>
        <begin position="18"/>
        <end position="71"/>
    </location>
</feature>
<proteinExistence type="predicted"/>
<evidence type="ECO:0000313" key="3">
    <source>
        <dbReference type="Proteomes" id="UP000256661"/>
    </source>
</evidence>
<dbReference type="RefSeq" id="WP_116022367.1">
    <property type="nucleotide sequence ID" value="NZ_QTTT01000001.1"/>
</dbReference>
<accession>A0A3D9SLG9</accession>
<sequence>MAPPKPEQSVRAFFAFHLKRLREEAGLSQPALGQIVHVSGSLISGIETCKRIPSLKLCQSLDEYYKLVMYFEALHPRVIEESGLPAGFPEFADAEATAGVIKTYQSFAIHGLFQTEDYARAVLRMGQQPDKLERLVAARMERQEILRREDPPVVVALLDASAVRRWFGDREVMREQLEHLLRLAHEPHIHVHIVPDDAQVYPEASFTLLSSPGDPEAGYSEMAGGKGLLLDDAAYVAELGVLYELIRSKALTAEDSQAFIRNVLENL</sequence>
<organism evidence="2 3">
    <name type="scientific">Thermomonospora umbrina</name>
    <dbReference type="NCBI Taxonomy" id="111806"/>
    <lineage>
        <taxon>Bacteria</taxon>
        <taxon>Bacillati</taxon>
        <taxon>Actinomycetota</taxon>
        <taxon>Actinomycetes</taxon>
        <taxon>Streptosporangiales</taxon>
        <taxon>Thermomonosporaceae</taxon>
        <taxon>Thermomonospora</taxon>
    </lineage>
</organism>
<dbReference type="GO" id="GO:0003677">
    <property type="term" value="F:DNA binding"/>
    <property type="evidence" value="ECO:0007669"/>
    <property type="project" value="InterPro"/>
</dbReference>
<dbReference type="Proteomes" id="UP000256661">
    <property type="component" value="Unassembled WGS sequence"/>
</dbReference>
<dbReference type="OrthoDB" id="3466567at2"/>
<dbReference type="InterPro" id="IPR043917">
    <property type="entry name" value="DUF5753"/>
</dbReference>
<dbReference type="Gene3D" id="1.10.260.40">
    <property type="entry name" value="lambda repressor-like DNA-binding domains"/>
    <property type="match status" value="1"/>
</dbReference>
<protein>
    <submittedName>
        <fullName evidence="2">Helix-turn-helix protein</fullName>
    </submittedName>
</protein>
<dbReference type="Pfam" id="PF19054">
    <property type="entry name" value="DUF5753"/>
    <property type="match status" value="1"/>
</dbReference>
<dbReference type="PROSITE" id="PS50943">
    <property type="entry name" value="HTH_CROC1"/>
    <property type="match status" value="1"/>
</dbReference>
<dbReference type="CDD" id="cd00093">
    <property type="entry name" value="HTH_XRE"/>
    <property type="match status" value="1"/>
</dbReference>
<dbReference type="EMBL" id="QTTT01000001">
    <property type="protein sequence ID" value="REE96772.1"/>
    <property type="molecule type" value="Genomic_DNA"/>
</dbReference>
<reference evidence="2 3" key="1">
    <citation type="submission" date="2018-08" db="EMBL/GenBank/DDBJ databases">
        <title>Sequencing the genomes of 1000 actinobacteria strains.</title>
        <authorList>
            <person name="Klenk H.-P."/>
        </authorList>
    </citation>
    <scope>NUCLEOTIDE SEQUENCE [LARGE SCALE GENOMIC DNA]</scope>
    <source>
        <strain evidence="2 3">DSM 43927</strain>
    </source>
</reference>
<dbReference type="InterPro" id="IPR010982">
    <property type="entry name" value="Lambda_DNA-bd_dom_sf"/>
</dbReference>
<keyword evidence="3" id="KW-1185">Reference proteome</keyword>
<dbReference type="SMART" id="SM00530">
    <property type="entry name" value="HTH_XRE"/>
    <property type="match status" value="1"/>
</dbReference>
<dbReference type="Pfam" id="PF13560">
    <property type="entry name" value="HTH_31"/>
    <property type="match status" value="1"/>
</dbReference>
<comment type="caution">
    <text evidence="2">The sequence shown here is derived from an EMBL/GenBank/DDBJ whole genome shotgun (WGS) entry which is preliminary data.</text>
</comment>
<dbReference type="AlphaFoldDB" id="A0A3D9SLG9"/>
<dbReference type="SUPFAM" id="SSF47413">
    <property type="entry name" value="lambda repressor-like DNA-binding domains"/>
    <property type="match status" value="1"/>
</dbReference>
<gene>
    <name evidence="2" type="ORF">DFJ69_2219</name>
</gene>
<name>A0A3D9SLG9_9ACTN</name>
<evidence type="ECO:0000313" key="2">
    <source>
        <dbReference type="EMBL" id="REE96772.1"/>
    </source>
</evidence>
<dbReference type="InterPro" id="IPR001387">
    <property type="entry name" value="Cro/C1-type_HTH"/>
</dbReference>